<proteinExistence type="predicted"/>
<accession>A0A0C9YYD8</accession>
<gene>
    <name evidence="1" type="ORF">PISMIDRAFT_689118</name>
</gene>
<reference evidence="2" key="2">
    <citation type="submission" date="2015-01" db="EMBL/GenBank/DDBJ databases">
        <title>Evolutionary Origins and Diversification of the Mycorrhizal Mutualists.</title>
        <authorList>
            <consortium name="DOE Joint Genome Institute"/>
            <consortium name="Mycorrhizal Genomics Consortium"/>
            <person name="Kohler A."/>
            <person name="Kuo A."/>
            <person name="Nagy L.G."/>
            <person name="Floudas D."/>
            <person name="Copeland A."/>
            <person name="Barry K.W."/>
            <person name="Cichocki N."/>
            <person name="Veneault-Fourrey C."/>
            <person name="LaButti K."/>
            <person name="Lindquist E.A."/>
            <person name="Lipzen A."/>
            <person name="Lundell T."/>
            <person name="Morin E."/>
            <person name="Murat C."/>
            <person name="Riley R."/>
            <person name="Ohm R."/>
            <person name="Sun H."/>
            <person name="Tunlid A."/>
            <person name="Henrissat B."/>
            <person name="Grigoriev I.V."/>
            <person name="Hibbett D.S."/>
            <person name="Martin F."/>
        </authorList>
    </citation>
    <scope>NUCLEOTIDE SEQUENCE [LARGE SCALE GENOMIC DNA]</scope>
    <source>
        <strain evidence="2">441</strain>
    </source>
</reference>
<name>A0A0C9YYD8_9AGAM</name>
<dbReference type="EMBL" id="KN834037">
    <property type="protein sequence ID" value="KIK12908.1"/>
    <property type="molecule type" value="Genomic_DNA"/>
</dbReference>
<dbReference type="AlphaFoldDB" id="A0A0C9YYD8"/>
<dbReference type="HOGENOM" id="CLU_2639018_0_0_1"/>
<sequence>MAENVSSAQTRQDAYHARAAFVQPLTPLLVPSKPSTYPAGGLWTTNIGKQLASSCSCFYPSRHPRNGSDTLWEGYGW</sequence>
<protein>
    <submittedName>
        <fullName evidence="1">Unplaced genomic scaffold scaffold_353, whole genome shotgun sequence</fullName>
    </submittedName>
</protein>
<dbReference type="OrthoDB" id="10554038at2759"/>
<reference evidence="1 2" key="1">
    <citation type="submission" date="2014-04" db="EMBL/GenBank/DDBJ databases">
        <authorList>
            <consortium name="DOE Joint Genome Institute"/>
            <person name="Kuo A."/>
            <person name="Kohler A."/>
            <person name="Costa M.D."/>
            <person name="Nagy L.G."/>
            <person name="Floudas D."/>
            <person name="Copeland A."/>
            <person name="Barry K.W."/>
            <person name="Cichocki N."/>
            <person name="Veneault-Fourrey C."/>
            <person name="LaButti K."/>
            <person name="Lindquist E.A."/>
            <person name="Lipzen A."/>
            <person name="Lundell T."/>
            <person name="Morin E."/>
            <person name="Murat C."/>
            <person name="Sun H."/>
            <person name="Tunlid A."/>
            <person name="Henrissat B."/>
            <person name="Grigoriev I.V."/>
            <person name="Hibbett D.S."/>
            <person name="Martin F."/>
            <person name="Nordberg H.P."/>
            <person name="Cantor M.N."/>
            <person name="Hua S.X."/>
        </authorList>
    </citation>
    <scope>NUCLEOTIDE SEQUENCE [LARGE SCALE GENOMIC DNA]</scope>
    <source>
        <strain evidence="1 2">441</strain>
    </source>
</reference>
<evidence type="ECO:0000313" key="1">
    <source>
        <dbReference type="EMBL" id="KIK12908.1"/>
    </source>
</evidence>
<dbReference type="Proteomes" id="UP000054018">
    <property type="component" value="Unassembled WGS sequence"/>
</dbReference>
<evidence type="ECO:0000313" key="2">
    <source>
        <dbReference type="Proteomes" id="UP000054018"/>
    </source>
</evidence>
<organism evidence="1 2">
    <name type="scientific">Pisolithus microcarpus 441</name>
    <dbReference type="NCBI Taxonomy" id="765257"/>
    <lineage>
        <taxon>Eukaryota</taxon>
        <taxon>Fungi</taxon>
        <taxon>Dikarya</taxon>
        <taxon>Basidiomycota</taxon>
        <taxon>Agaricomycotina</taxon>
        <taxon>Agaricomycetes</taxon>
        <taxon>Agaricomycetidae</taxon>
        <taxon>Boletales</taxon>
        <taxon>Sclerodermatineae</taxon>
        <taxon>Pisolithaceae</taxon>
        <taxon>Pisolithus</taxon>
    </lineage>
</organism>
<keyword evidence="2" id="KW-1185">Reference proteome</keyword>